<feature type="region of interest" description="Disordered" evidence="4">
    <location>
        <begin position="1"/>
        <end position="41"/>
    </location>
</feature>
<reference evidence="6" key="1">
    <citation type="journal article" date="2023" name="PhytoFront">
        <title>Draft Genome Resources of Seven Strains of Tilletia horrida, Causal Agent of Kernel Smut of Rice.</title>
        <authorList>
            <person name="Khanal S."/>
            <person name="Antony Babu S."/>
            <person name="Zhou X.G."/>
        </authorList>
    </citation>
    <scope>NUCLEOTIDE SEQUENCE</scope>
    <source>
        <strain evidence="6">TX6</strain>
    </source>
</reference>
<dbReference type="GO" id="GO:0001228">
    <property type="term" value="F:DNA-binding transcription activator activity, RNA polymerase II-specific"/>
    <property type="evidence" value="ECO:0007669"/>
    <property type="project" value="TreeGrafter"/>
</dbReference>
<accession>A0AAN6GWJ2</accession>
<evidence type="ECO:0000313" key="7">
    <source>
        <dbReference type="Proteomes" id="UP001176517"/>
    </source>
</evidence>
<feature type="region of interest" description="Disordered" evidence="4">
    <location>
        <begin position="262"/>
        <end position="315"/>
    </location>
</feature>
<feature type="compositionally biased region" description="Basic residues" evidence="4">
    <location>
        <begin position="124"/>
        <end position="138"/>
    </location>
</feature>
<dbReference type="InterPro" id="IPR050140">
    <property type="entry name" value="SRY-related_HMG-box_TF-like"/>
</dbReference>
<feature type="compositionally biased region" description="Basic and acidic residues" evidence="4">
    <location>
        <begin position="207"/>
        <end position="222"/>
    </location>
</feature>
<comment type="caution">
    <text evidence="6">The sequence shown here is derived from an EMBL/GenBank/DDBJ whole genome shotgun (WGS) entry which is preliminary data.</text>
</comment>
<proteinExistence type="predicted"/>
<keyword evidence="7" id="KW-1185">Reference proteome</keyword>
<evidence type="ECO:0000259" key="5">
    <source>
        <dbReference type="PROSITE" id="PS50118"/>
    </source>
</evidence>
<feature type="region of interest" description="Disordered" evidence="4">
    <location>
        <begin position="117"/>
        <end position="246"/>
    </location>
</feature>
<dbReference type="PROSITE" id="PS50118">
    <property type="entry name" value="HMG_BOX_2"/>
    <property type="match status" value="1"/>
</dbReference>
<evidence type="ECO:0000256" key="4">
    <source>
        <dbReference type="SAM" id="MobiDB-lite"/>
    </source>
</evidence>
<dbReference type="GO" id="GO:0005634">
    <property type="term" value="C:nucleus"/>
    <property type="evidence" value="ECO:0007669"/>
    <property type="project" value="UniProtKB-UniRule"/>
</dbReference>
<dbReference type="PANTHER" id="PTHR10270">
    <property type="entry name" value="SOX TRANSCRIPTION FACTOR"/>
    <property type="match status" value="1"/>
</dbReference>
<gene>
    <name evidence="6" type="ORF">OC846_000029</name>
</gene>
<dbReference type="GO" id="GO:0000978">
    <property type="term" value="F:RNA polymerase II cis-regulatory region sequence-specific DNA binding"/>
    <property type="evidence" value="ECO:0007669"/>
    <property type="project" value="TreeGrafter"/>
</dbReference>
<feature type="domain" description="HMG box" evidence="5">
    <location>
        <begin position="39"/>
        <end position="130"/>
    </location>
</feature>
<keyword evidence="1 3" id="KW-0238">DNA-binding</keyword>
<feature type="compositionally biased region" description="Polar residues" evidence="4">
    <location>
        <begin position="262"/>
        <end position="286"/>
    </location>
</feature>
<evidence type="ECO:0000256" key="1">
    <source>
        <dbReference type="ARBA" id="ARBA00023125"/>
    </source>
</evidence>
<sequence length="315" mass="34087">MATGPSEWSTGLPYPGTGGIVEASLSSSSNEERPGQERIKRPHNAWIIYRTEKSREIRDAFLQGLLPAMPSSSSAHAHLLGSGTTPKREADLSKYLAAMWKAEPPNVKEHYSGRAKAEREAHLQKHPGYRFQPRKLARSRTMNSLSSLAQQQPSSDHIWPTLALHGDNSAASKLRRAPRSRTADGLGSHLHSEGSEYTSSQASASDLDSRSSSDKDARDQHAYRSQHGPSHSHTGPAFDQNAAPAGSYPAAWQDVHMSSTIPNVQLPSMGSGTASYPGRQRSSTDGQGLGMVSAHPNQHPAQLSPVYARNPMCES</sequence>
<dbReference type="Gene3D" id="1.10.30.10">
    <property type="entry name" value="High mobility group box domain"/>
    <property type="match status" value="1"/>
</dbReference>
<keyword evidence="2" id="KW-0804">Transcription</keyword>
<keyword evidence="3" id="KW-0539">Nucleus</keyword>
<dbReference type="GO" id="GO:0030154">
    <property type="term" value="P:cell differentiation"/>
    <property type="evidence" value="ECO:0007669"/>
    <property type="project" value="TreeGrafter"/>
</dbReference>
<dbReference type="Proteomes" id="UP001176517">
    <property type="component" value="Unassembled WGS sequence"/>
</dbReference>
<feature type="compositionally biased region" description="Low complexity" evidence="4">
    <location>
        <begin position="144"/>
        <end position="155"/>
    </location>
</feature>
<dbReference type="PANTHER" id="PTHR10270:SF161">
    <property type="entry name" value="SEX-DETERMINING REGION Y PROTEIN"/>
    <property type="match status" value="1"/>
</dbReference>
<feature type="DNA-binding region" description="HMG box" evidence="3">
    <location>
        <begin position="39"/>
        <end position="130"/>
    </location>
</feature>
<evidence type="ECO:0000313" key="6">
    <source>
        <dbReference type="EMBL" id="KAK0558037.1"/>
    </source>
</evidence>
<dbReference type="Pfam" id="PF00505">
    <property type="entry name" value="HMG_box"/>
    <property type="match status" value="1"/>
</dbReference>
<dbReference type="CDD" id="cd01389">
    <property type="entry name" value="HMG-box_ROX1-like"/>
    <property type="match status" value="1"/>
</dbReference>
<feature type="compositionally biased region" description="Basic and acidic residues" evidence="4">
    <location>
        <begin position="30"/>
        <end position="39"/>
    </location>
</feature>
<organism evidence="6 7">
    <name type="scientific">Tilletia horrida</name>
    <dbReference type="NCBI Taxonomy" id="155126"/>
    <lineage>
        <taxon>Eukaryota</taxon>
        <taxon>Fungi</taxon>
        <taxon>Dikarya</taxon>
        <taxon>Basidiomycota</taxon>
        <taxon>Ustilaginomycotina</taxon>
        <taxon>Exobasidiomycetes</taxon>
        <taxon>Tilletiales</taxon>
        <taxon>Tilletiaceae</taxon>
        <taxon>Tilletia</taxon>
    </lineage>
</organism>
<evidence type="ECO:0000256" key="3">
    <source>
        <dbReference type="PROSITE-ProRule" id="PRU00267"/>
    </source>
</evidence>
<dbReference type="SMART" id="SM00398">
    <property type="entry name" value="HMG"/>
    <property type="match status" value="1"/>
</dbReference>
<evidence type="ECO:0000256" key="2">
    <source>
        <dbReference type="ARBA" id="ARBA00023163"/>
    </source>
</evidence>
<dbReference type="AlphaFoldDB" id="A0AAN6GWJ2"/>
<name>A0AAN6GWJ2_9BASI</name>
<dbReference type="EMBL" id="JAPDMZ010000001">
    <property type="protein sequence ID" value="KAK0558037.1"/>
    <property type="molecule type" value="Genomic_DNA"/>
</dbReference>
<protein>
    <recommendedName>
        <fullName evidence="5">HMG box domain-containing protein</fullName>
    </recommendedName>
</protein>
<dbReference type="InterPro" id="IPR009071">
    <property type="entry name" value="HMG_box_dom"/>
</dbReference>
<dbReference type="InterPro" id="IPR036910">
    <property type="entry name" value="HMG_box_dom_sf"/>
</dbReference>
<dbReference type="SUPFAM" id="SSF47095">
    <property type="entry name" value="HMG-box"/>
    <property type="match status" value="1"/>
</dbReference>